<dbReference type="Proteomes" id="UP001429357">
    <property type="component" value="Unassembled WGS sequence"/>
</dbReference>
<evidence type="ECO:0000313" key="1">
    <source>
        <dbReference type="EMBL" id="MEO1781922.1"/>
    </source>
</evidence>
<dbReference type="RefSeq" id="WP_161869216.1">
    <property type="nucleotide sequence ID" value="NZ_JBMRGR010000010.1"/>
</dbReference>
<organism evidence="1 2">
    <name type="scientific">Enterococcus diestrammenae</name>
    <dbReference type="NCBI Taxonomy" id="1155073"/>
    <lineage>
        <taxon>Bacteria</taxon>
        <taxon>Bacillati</taxon>
        <taxon>Bacillota</taxon>
        <taxon>Bacilli</taxon>
        <taxon>Lactobacillales</taxon>
        <taxon>Enterococcaceae</taxon>
        <taxon>Enterococcus</taxon>
    </lineage>
</organism>
<dbReference type="EMBL" id="MAEI02000001">
    <property type="protein sequence ID" value="MEO1781922.1"/>
    <property type="molecule type" value="Genomic_DNA"/>
</dbReference>
<proteinExistence type="predicted"/>
<evidence type="ECO:0000313" key="2">
    <source>
        <dbReference type="Proteomes" id="UP001429357"/>
    </source>
</evidence>
<reference evidence="2" key="1">
    <citation type="submission" date="2016-06" db="EMBL/GenBank/DDBJ databases">
        <title>Four novel species of enterococci isolated from chicken manure.</title>
        <authorList>
            <person name="Van Tyne D."/>
        </authorList>
    </citation>
    <scope>NUCLEOTIDE SEQUENCE [LARGE SCALE GENOMIC DNA]</scope>
    <source>
        <strain evidence="2">JM9A</strain>
    </source>
</reference>
<accession>A0ABV0F4E2</accession>
<evidence type="ECO:0008006" key="3">
    <source>
        <dbReference type="Google" id="ProtNLM"/>
    </source>
</evidence>
<sequence length="47" mass="5360">MVGMKKITACKNLQLTHIGFSHTITFKLRTMGEVCPKMLVIEENNRP</sequence>
<gene>
    <name evidence="1" type="ORF">BAU18_001515</name>
</gene>
<reference evidence="1 2" key="2">
    <citation type="submission" date="2024-02" db="EMBL/GenBank/DDBJ databases">
        <title>The Genome Sequence of Enterococcus diestrammenae JM9A.</title>
        <authorList>
            <person name="Earl A."/>
            <person name="Manson A."/>
            <person name="Gilmore M."/>
            <person name="Sanders J."/>
            <person name="Shea T."/>
            <person name="Howe W."/>
            <person name="Livny J."/>
            <person name="Cuomo C."/>
            <person name="Neafsey D."/>
            <person name="Birren B."/>
        </authorList>
    </citation>
    <scope>NUCLEOTIDE SEQUENCE [LARGE SCALE GENOMIC DNA]</scope>
    <source>
        <strain evidence="1 2">JM9A</strain>
    </source>
</reference>
<comment type="caution">
    <text evidence="1">The sequence shown here is derived from an EMBL/GenBank/DDBJ whole genome shotgun (WGS) entry which is preliminary data.</text>
</comment>
<protein>
    <recommendedName>
        <fullName evidence="3">Transposase</fullName>
    </recommendedName>
</protein>
<name>A0ABV0F4E2_9ENTE</name>
<keyword evidence="2" id="KW-1185">Reference proteome</keyword>